<gene>
    <name evidence="2" type="primary">rplE</name>
    <name evidence="2" type="ORF">COB67_13480</name>
</gene>
<dbReference type="GO" id="GO:0005840">
    <property type="term" value="C:ribosome"/>
    <property type="evidence" value="ECO:0007669"/>
    <property type="project" value="UniProtKB-KW"/>
</dbReference>
<organism evidence="2 3">
    <name type="scientific">SAR324 cluster bacterium</name>
    <dbReference type="NCBI Taxonomy" id="2024889"/>
    <lineage>
        <taxon>Bacteria</taxon>
        <taxon>Deltaproteobacteria</taxon>
        <taxon>SAR324 cluster</taxon>
    </lineage>
</organism>
<name>A0A2A4SLS2_9DELT</name>
<dbReference type="Gene3D" id="3.30.1440.10">
    <property type="match status" value="1"/>
</dbReference>
<evidence type="ECO:0000313" key="3">
    <source>
        <dbReference type="Proteomes" id="UP000218113"/>
    </source>
</evidence>
<comment type="caution">
    <text evidence="2">The sequence shown here is derived from an EMBL/GenBank/DDBJ whole genome shotgun (WGS) entry which is preliminary data.</text>
</comment>
<dbReference type="InterPro" id="IPR022803">
    <property type="entry name" value="Ribosomal_uL5_dom_sf"/>
</dbReference>
<evidence type="ECO:0000256" key="1">
    <source>
        <dbReference type="ARBA" id="ARBA00035461"/>
    </source>
</evidence>
<proteinExistence type="predicted"/>
<reference evidence="3" key="1">
    <citation type="submission" date="2017-08" db="EMBL/GenBank/DDBJ databases">
        <title>A dynamic microbial community with high functional redundancy inhabits the cold, oxic subseafloor aquifer.</title>
        <authorList>
            <person name="Tully B.J."/>
            <person name="Wheat C.G."/>
            <person name="Glazer B.T."/>
            <person name="Huber J.A."/>
        </authorList>
    </citation>
    <scope>NUCLEOTIDE SEQUENCE [LARGE SCALE GENOMIC DNA]</scope>
</reference>
<dbReference type="Proteomes" id="UP000218113">
    <property type="component" value="Unassembled WGS sequence"/>
</dbReference>
<keyword evidence="2" id="KW-0687">Ribonucleoprotein</keyword>
<keyword evidence="2" id="KW-0689">Ribosomal protein</keyword>
<dbReference type="SUPFAM" id="SSF55282">
    <property type="entry name" value="RL5-like"/>
    <property type="match status" value="1"/>
</dbReference>
<evidence type="ECO:0000313" key="2">
    <source>
        <dbReference type="EMBL" id="PCI22326.1"/>
    </source>
</evidence>
<dbReference type="AlphaFoldDB" id="A0A2A4SLS2"/>
<dbReference type="EMBL" id="NVSR01000163">
    <property type="protein sequence ID" value="PCI22326.1"/>
    <property type="molecule type" value="Genomic_DNA"/>
</dbReference>
<accession>A0A2A4SLS2</accession>
<protein>
    <recommendedName>
        <fullName evidence="1">50S ribosomal protein L5</fullName>
    </recommendedName>
</protein>
<sequence>MFLKKLTNSRRILRCSVYSNIHEISSSIEKVTLSYVQKENISLKALVKVSTLFELITGQRSFFIRSKKSLAALKIRRGVPVGLKTTLRGTYLSFFLLKLV</sequence>